<dbReference type="AlphaFoldDB" id="A0AAN6MU96"/>
<sequence>MSSTSLSSTSPIPTLNSNCNYSTGSGGYLGLYNFSCNYSFCPSPCTSLLSDRGYAIMGEAANFNPLCDFTCSHSYCPNGVYTNVPYSTTPSTGTVCVQGVSSSGYTGLYCPSNPCTYTLYSAQIAPPPETSTLGLLAPELDASYMGLCSYACNHEYYPLTAYVLS</sequence>
<dbReference type="EMBL" id="MU854135">
    <property type="protein sequence ID" value="KAK3933562.1"/>
    <property type="molecule type" value="Genomic_DNA"/>
</dbReference>
<evidence type="ECO:0000313" key="1">
    <source>
        <dbReference type="EMBL" id="KAK3933562.1"/>
    </source>
</evidence>
<proteinExistence type="predicted"/>
<dbReference type="Proteomes" id="UP001303473">
    <property type="component" value="Unassembled WGS sequence"/>
</dbReference>
<gene>
    <name evidence="1" type="ORF">QBC46DRAFT_414677</name>
</gene>
<keyword evidence="2" id="KW-1185">Reference proteome</keyword>
<evidence type="ECO:0000313" key="2">
    <source>
        <dbReference type="Proteomes" id="UP001303473"/>
    </source>
</evidence>
<reference evidence="2" key="1">
    <citation type="journal article" date="2023" name="Mol. Phylogenet. Evol.">
        <title>Genome-scale phylogeny and comparative genomics of the fungal order Sordariales.</title>
        <authorList>
            <person name="Hensen N."/>
            <person name="Bonometti L."/>
            <person name="Westerberg I."/>
            <person name="Brannstrom I.O."/>
            <person name="Guillou S."/>
            <person name="Cros-Aarteil S."/>
            <person name="Calhoun S."/>
            <person name="Haridas S."/>
            <person name="Kuo A."/>
            <person name="Mondo S."/>
            <person name="Pangilinan J."/>
            <person name="Riley R."/>
            <person name="LaButti K."/>
            <person name="Andreopoulos B."/>
            <person name="Lipzen A."/>
            <person name="Chen C."/>
            <person name="Yan M."/>
            <person name="Daum C."/>
            <person name="Ng V."/>
            <person name="Clum A."/>
            <person name="Steindorff A."/>
            <person name="Ohm R.A."/>
            <person name="Martin F."/>
            <person name="Silar P."/>
            <person name="Natvig D.O."/>
            <person name="Lalanne C."/>
            <person name="Gautier V."/>
            <person name="Ament-Velasquez S.L."/>
            <person name="Kruys A."/>
            <person name="Hutchinson M.I."/>
            <person name="Powell A.J."/>
            <person name="Barry K."/>
            <person name="Miller A.N."/>
            <person name="Grigoriev I.V."/>
            <person name="Debuchy R."/>
            <person name="Gladieux P."/>
            <person name="Hiltunen Thoren M."/>
            <person name="Johannesson H."/>
        </authorList>
    </citation>
    <scope>NUCLEOTIDE SEQUENCE [LARGE SCALE GENOMIC DNA]</scope>
    <source>
        <strain evidence="2">CBS 340.73</strain>
    </source>
</reference>
<protein>
    <submittedName>
        <fullName evidence="1">Uncharacterized protein</fullName>
    </submittedName>
</protein>
<name>A0AAN6MU96_9PEZI</name>
<organism evidence="1 2">
    <name type="scientific">Diplogelasinospora grovesii</name>
    <dbReference type="NCBI Taxonomy" id="303347"/>
    <lineage>
        <taxon>Eukaryota</taxon>
        <taxon>Fungi</taxon>
        <taxon>Dikarya</taxon>
        <taxon>Ascomycota</taxon>
        <taxon>Pezizomycotina</taxon>
        <taxon>Sordariomycetes</taxon>
        <taxon>Sordariomycetidae</taxon>
        <taxon>Sordariales</taxon>
        <taxon>Diplogelasinosporaceae</taxon>
        <taxon>Diplogelasinospora</taxon>
    </lineage>
</organism>
<accession>A0AAN6MU96</accession>
<comment type="caution">
    <text evidence="1">The sequence shown here is derived from an EMBL/GenBank/DDBJ whole genome shotgun (WGS) entry which is preliminary data.</text>
</comment>